<gene>
    <name evidence="1" type="ORF">CHIRRI_LOCUS3049</name>
</gene>
<evidence type="ECO:0000313" key="1">
    <source>
        <dbReference type="EMBL" id="CAG9800098.1"/>
    </source>
</evidence>
<evidence type="ECO:0008006" key="3">
    <source>
        <dbReference type="Google" id="ProtNLM"/>
    </source>
</evidence>
<evidence type="ECO:0000313" key="2">
    <source>
        <dbReference type="Proteomes" id="UP001153620"/>
    </source>
</evidence>
<dbReference type="AlphaFoldDB" id="A0A9N9RP46"/>
<dbReference type="Proteomes" id="UP001153620">
    <property type="component" value="Chromosome 1"/>
</dbReference>
<sequence length="1024" mass="122309">MSFFKRNIYKRFFNYDDEDDDSDDSEDDDNATRFDHISKMLSEYPLNFNDPHLIYLDELVVLSWTNLTLKMKDKFLNSKYNFQNATLVLKDLYNSSSSTFKYLTSNQIINVLDNEILTIHRIIQNTTVFYRGRYLFDEQIHEIYFWYIYTRTIPNYDNNCMYEKTPNTFEVKFEKFYENFTNMNFDIQTKMIHDIRDNRRFKLCSAFQLKIVDPRSNKEVDSLLRYKKFKINIGGTLREAFENKIFILSAESGSGKTILLQQYTLIIKLKFPKRWITYLDCRDYVDLLQNFTSTEKLHEIVHKILGLSSKNEFEKEIFEDNFKSGNIIFLWDSFDQIPAVNRKIVEKINIFIYNTTNNIQFISTRSLYSDWLRSTFRTKAFTLFPFFNYRKTVYLYEFFLSLNVSKSEVKQYVNKVKKIIDSAQEKSDFNTPLLLGMIADVIFTYPDIFESENLYEIYEKFVDKKILIWLQTSKFATEIIKTIVATGFNMKEYFQRDALRSDYYKVGSFLTLKLKIRHQNAPKELTIDEISRMGILYPDENDNYGLGHRTFCDFFIAQYLIEKVYNADDGPTEQEAELRIELFQKYSTWRGVKKFMSSYVLKEKYKTKKFDPVILKLFRKKFKNILSYSLHQVYEPFPFFFYFFRKDMKLLTEQMHLKGENESFLAKTYDFVTISEINIFMVKRESVIKYAKKKLSSEQFADFTDLKDKKGLFMYSSYYYKRISKSMFNVKNNYKEYCLNEEILNSNDSYFVLESIVNSTTNNETKVLLGSKLVLYPIQEETPSHENLIIIENSLDYYEKLWILVDEYLSPDEQKAWLSKSFDFIFSLKNEITRNFLIGKLERLFIDDEIFNIFYNNKILHLIAASSNNDTQFQKFNSAWNFFASHTVLEQKMFYLTYIADIDCYMNEFYTRFCYLVPRLNLLQASLLGEIGINVFKGLSSYHDVLNIYKKYFNTIELQEIITSGSKDFIPYLILLRPFEICTAYAQLLKETFKSNMTRLRDFFEEQVEPTTKNIFELLNGDAP</sequence>
<accession>A0A9N9RP46</accession>
<dbReference type="OrthoDB" id="7739966at2759"/>
<keyword evidence="2" id="KW-1185">Reference proteome</keyword>
<dbReference type="Gene3D" id="3.40.50.300">
    <property type="entry name" value="P-loop containing nucleotide triphosphate hydrolases"/>
    <property type="match status" value="1"/>
</dbReference>
<name>A0A9N9RP46_9DIPT</name>
<protein>
    <recommendedName>
        <fullName evidence="3">NACHT domain-containing protein</fullName>
    </recommendedName>
</protein>
<reference evidence="1" key="1">
    <citation type="submission" date="2022-01" db="EMBL/GenBank/DDBJ databases">
        <authorList>
            <person name="King R."/>
        </authorList>
    </citation>
    <scope>NUCLEOTIDE SEQUENCE</scope>
</reference>
<reference evidence="1" key="2">
    <citation type="submission" date="2022-10" db="EMBL/GenBank/DDBJ databases">
        <authorList>
            <consortium name="ENA_rothamsted_submissions"/>
            <consortium name="culmorum"/>
            <person name="King R."/>
        </authorList>
    </citation>
    <scope>NUCLEOTIDE SEQUENCE</scope>
</reference>
<dbReference type="EMBL" id="OU895877">
    <property type="protein sequence ID" value="CAG9800098.1"/>
    <property type="molecule type" value="Genomic_DNA"/>
</dbReference>
<organism evidence="1 2">
    <name type="scientific">Chironomus riparius</name>
    <dbReference type="NCBI Taxonomy" id="315576"/>
    <lineage>
        <taxon>Eukaryota</taxon>
        <taxon>Metazoa</taxon>
        <taxon>Ecdysozoa</taxon>
        <taxon>Arthropoda</taxon>
        <taxon>Hexapoda</taxon>
        <taxon>Insecta</taxon>
        <taxon>Pterygota</taxon>
        <taxon>Neoptera</taxon>
        <taxon>Endopterygota</taxon>
        <taxon>Diptera</taxon>
        <taxon>Nematocera</taxon>
        <taxon>Chironomoidea</taxon>
        <taxon>Chironomidae</taxon>
        <taxon>Chironominae</taxon>
        <taxon>Chironomus</taxon>
    </lineage>
</organism>
<dbReference type="SUPFAM" id="SSF52540">
    <property type="entry name" value="P-loop containing nucleoside triphosphate hydrolases"/>
    <property type="match status" value="1"/>
</dbReference>
<proteinExistence type="predicted"/>
<dbReference type="InterPro" id="IPR027417">
    <property type="entry name" value="P-loop_NTPase"/>
</dbReference>